<dbReference type="Proteomes" id="UP001597076">
    <property type="component" value="Unassembled WGS sequence"/>
</dbReference>
<protein>
    <recommendedName>
        <fullName evidence="3">Restriction endonuclease</fullName>
    </recommendedName>
</protein>
<name>A0ABD6BM50_9EURY</name>
<reference evidence="1 2" key="1">
    <citation type="journal article" date="2019" name="Int. J. Syst. Evol. Microbiol.">
        <title>The Global Catalogue of Microorganisms (GCM) 10K type strain sequencing project: providing services to taxonomists for standard genome sequencing and annotation.</title>
        <authorList>
            <consortium name="The Broad Institute Genomics Platform"/>
            <consortium name="The Broad Institute Genome Sequencing Center for Infectious Disease"/>
            <person name="Wu L."/>
            <person name="Ma J."/>
        </authorList>
    </citation>
    <scope>NUCLEOTIDE SEQUENCE [LARGE SCALE GENOMIC DNA]</scope>
    <source>
        <strain evidence="1 2">CGMCC 1.12230</strain>
    </source>
</reference>
<keyword evidence="2" id="KW-1185">Reference proteome</keyword>
<dbReference type="EMBL" id="JBHUDI010000011">
    <property type="protein sequence ID" value="MFD1565592.1"/>
    <property type="molecule type" value="Genomic_DNA"/>
</dbReference>
<sequence length="312" mass="37144">MPEAIAEEVKEVEDLTSENVTIKQKRELLKASEVYLDVRFVYPDEGEVWDGSVPVYYRRTGVFEETSEGMADVIEQAYDNMHPSKREQWEQEQRKFWEDFSGNVTDEFFYVIMDGEWHCGHEFPDNNNPSRRIQDIKEKGYTLSSKRMQCEECDRSKMHRQIVRFPRGGPTGYETMSDELRERIIRVLGRYDVFENTTRQQGLLPDHKFPEIRWDETVREDNPDDMPEEEIEEKFQLLDNQRNQQKREVCRNCFQTGERGTPYGINFFYEGDEEWPEDVPEQGPEAEQGCVGCGWYDLQKWRAELNKRLQEP</sequence>
<accession>A0ABD6BM50</accession>
<proteinExistence type="predicted"/>
<evidence type="ECO:0008006" key="3">
    <source>
        <dbReference type="Google" id="ProtNLM"/>
    </source>
</evidence>
<dbReference type="AlphaFoldDB" id="A0ABD6BM50"/>
<dbReference type="RefSeq" id="WP_390290797.1">
    <property type="nucleotide sequence ID" value="NZ_JBHUDI010000011.1"/>
</dbReference>
<gene>
    <name evidence="1" type="ORF">ACFR99_18845</name>
</gene>
<organism evidence="1 2">
    <name type="scientific">Haloarchaeobius amylolyticus</name>
    <dbReference type="NCBI Taxonomy" id="1198296"/>
    <lineage>
        <taxon>Archaea</taxon>
        <taxon>Methanobacteriati</taxon>
        <taxon>Methanobacteriota</taxon>
        <taxon>Stenosarchaea group</taxon>
        <taxon>Halobacteria</taxon>
        <taxon>Halobacteriales</taxon>
        <taxon>Halorubellaceae</taxon>
        <taxon>Haloarchaeobius</taxon>
    </lineage>
</organism>
<evidence type="ECO:0000313" key="1">
    <source>
        <dbReference type="EMBL" id="MFD1565592.1"/>
    </source>
</evidence>
<comment type="caution">
    <text evidence="1">The sequence shown here is derived from an EMBL/GenBank/DDBJ whole genome shotgun (WGS) entry which is preliminary data.</text>
</comment>
<evidence type="ECO:0000313" key="2">
    <source>
        <dbReference type="Proteomes" id="UP001597076"/>
    </source>
</evidence>